<gene>
    <name evidence="1" type="ORF">NUW54_g3349</name>
</gene>
<reference evidence="1" key="1">
    <citation type="submission" date="2022-08" db="EMBL/GenBank/DDBJ databases">
        <title>Genome Sequence of Pycnoporus sanguineus.</title>
        <authorList>
            <person name="Buettner E."/>
        </authorList>
    </citation>
    <scope>NUCLEOTIDE SEQUENCE</scope>
    <source>
        <strain evidence="1">CG-C14</strain>
    </source>
</reference>
<protein>
    <submittedName>
        <fullName evidence="1">Uncharacterized protein</fullName>
    </submittedName>
</protein>
<evidence type="ECO:0000313" key="1">
    <source>
        <dbReference type="EMBL" id="KAJ3007939.1"/>
    </source>
</evidence>
<name>A0ACC1Q368_9APHY</name>
<dbReference type="Proteomes" id="UP001144978">
    <property type="component" value="Unassembled WGS sequence"/>
</dbReference>
<proteinExistence type="predicted"/>
<accession>A0ACC1Q368</accession>
<organism evidence="1 2">
    <name type="scientific">Trametes sanguinea</name>
    <dbReference type="NCBI Taxonomy" id="158606"/>
    <lineage>
        <taxon>Eukaryota</taxon>
        <taxon>Fungi</taxon>
        <taxon>Dikarya</taxon>
        <taxon>Basidiomycota</taxon>
        <taxon>Agaricomycotina</taxon>
        <taxon>Agaricomycetes</taxon>
        <taxon>Polyporales</taxon>
        <taxon>Polyporaceae</taxon>
        <taxon>Trametes</taxon>
    </lineage>
</organism>
<comment type="caution">
    <text evidence="1">The sequence shown here is derived from an EMBL/GenBank/DDBJ whole genome shotgun (WGS) entry which is preliminary data.</text>
</comment>
<sequence length="229" mass="25352">MDITLAVAGQQLEDPQTRLPLFLPTVSPSNSSPLFPPQLPSPSPEVFSVHSFFDLLQTQDVRRRTRSKTANESHFAGQAEGGHGTPQGSTVLSADAQALHAAAVWCNKTAGFEVVHGLLDRIMLMLEIPRIRSDDFKAETGYYIKERDDPTFFPGRAATIYYRLPKGSNGLTVLKRTLKAALNNPDDLEIGVLGILHPTVLEKFEISYPCSALEFTLEPFKKELQTVWT</sequence>
<evidence type="ECO:0000313" key="2">
    <source>
        <dbReference type="Proteomes" id="UP001144978"/>
    </source>
</evidence>
<keyword evidence="2" id="KW-1185">Reference proteome</keyword>
<dbReference type="EMBL" id="JANSHE010000696">
    <property type="protein sequence ID" value="KAJ3007939.1"/>
    <property type="molecule type" value="Genomic_DNA"/>
</dbReference>